<dbReference type="Proteomes" id="UP000824125">
    <property type="component" value="Unassembled WGS sequence"/>
</dbReference>
<dbReference type="InterPro" id="IPR038735">
    <property type="entry name" value="MSMEG_1276-like_NTP-PPase_dom"/>
</dbReference>
<reference evidence="1" key="1">
    <citation type="submission" date="2020-10" db="EMBL/GenBank/DDBJ databases">
        <authorList>
            <person name="Gilroy R."/>
        </authorList>
    </citation>
    <scope>NUCLEOTIDE SEQUENCE</scope>
    <source>
        <strain evidence="1">CHK176-6737</strain>
    </source>
</reference>
<sequence length="102" mass="11698">MVYYNKLVRDRIPEIMREKGEVPHLEILDDAAYRRELLKKLDEEVAEYKESGETEELADILEVLLALAKAQGVSAEELQSVCNAKRRARGGFSEKIYLVSKE</sequence>
<proteinExistence type="predicted"/>
<gene>
    <name evidence="1" type="ORF">IAD23_07460</name>
</gene>
<protein>
    <submittedName>
        <fullName evidence="1">Nucleoside triphosphate pyrophosphohydrolase</fullName>
    </submittedName>
</protein>
<name>A0A9D1MW16_9FIRM</name>
<organism evidence="1 2">
    <name type="scientific">Candidatus Scybalenecus merdavium</name>
    <dbReference type="NCBI Taxonomy" id="2840939"/>
    <lineage>
        <taxon>Bacteria</taxon>
        <taxon>Bacillati</taxon>
        <taxon>Bacillota</taxon>
        <taxon>Clostridia</taxon>
        <taxon>Eubacteriales</taxon>
        <taxon>Oscillospiraceae</taxon>
        <taxon>Oscillospiraceae incertae sedis</taxon>
        <taxon>Candidatus Scybalenecus</taxon>
    </lineage>
</organism>
<comment type="caution">
    <text evidence="1">The sequence shown here is derived from an EMBL/GenBank/DDBJ whole genome shotgun (WGS) entry which is preliminary data.</text>
</comment>
<dbReference type="SUPFAM" id="SSF101386">
    <property type="entry name" value="all-alpha NTP pyrophosphatases"/>
    <property type="match status" value="1"/>
</dbReference>
<evidence type="ECO:0000313" key="1">
    <source>
        <dbReference type="EMBL" id="HIU69775.1"/>
    </source>
</evidence>
<evidence type="ECO:0000313" key="2">
    <source>
        <dbReference type="Proteomes" id="UP000824125"/>
    </source>
</evidence>
<reference evidence="1" key="2">
    <citation type="journal article" date="2021" name="PeerJ">
        <title>Extensive microbial diversity within the chicken gut microbiome revealed by metagenomics and culture.</title>
        <authorList>
            <person name="Gilroy R."/>
            <person name="Ravi A."/>
            <person name="Getino M."/>
            <person name="Pursley I."/>
            <person name="Horton D.L."/>
            <person name="Alikhan N.F."/>
            <person name="Baker D."/>
            <person name="Gharbi K."/>
            <person name="Hall N."/>
            <person name="Watson M."/>
            <person name="Adriaenssens E.M."/>
            <person name="Foster-Nyarko E."/>
            <person name="Jarju S."/>
            <person name="Secka A."/>
            <person name="Antonio M."/>
            <person name="Oren A."/>
            <person name="Chaudhuri R.R."/>
            <person name="La Ragione R."/>
            <person name="Hildebrand F."/>
            <person name="Pallen M.J."/>
        </authorList>
    </citation>
    <scope>NUCLEOTIDE SEQUENCE</scope>
    <source>
        <strain evidence="1">CHK176-6737</strain>
    </source>
</reference>
<dbReference type="CDD" id="cd11532">
    <property type="entry name" value="NTP-PPase_COG4997"/>
    <property type="match status" value="1"/>
</dbReference>
<dbReference type="AlphaFoldDB" id="A0A9D1MW16"/>
<dbReference type="EMBL" id="DVNM01000042">
    <property type="protein sequence ID" value="HIU69775.1"/>
    <property type="molecule type" value="Genomic_DNA"/>
</dbReference>
<accession>A0A9D1MW16</accession>